<gene>
    <name evidence="2" type="ORF">CSOJ01_15346</name>
</gene>
<feature type="compositionally biased region" description="Basic and acidic residues" evidence="1">
    <location>
        <begin position="176"/>
        <end position="191"/>
    </location>
</feature>
<keyword evidence="3" id="KW-1185">Reference proteome</keyword>
<dbReference type="EMBL" id="WIGN01000624">
    <property type="protein sequence ID" value="KAF6786819.1"/>
    <property type="molecule type" value="Genomic_DNA"/>
</dbReference>
<protein>
    <submittedName>
        <fullName evidence="2">Uncharacterized protein</fullName>
    </submittedName>
</protein>
<feature type="region of interest" description="Disordered" evidence="1">
    <location>
        <begin position="105"/>
        <end position="191"/>
    </location>
</feature>
<evidence type="ECO:0000313" key="3">
    <source>
        <dbReference type="Proteomes" id="UP000652219"/>
    </source>
</evidence>
<dbReference type="AlphaFoldDB" id="A0A8H6ING0"/>
<proteinExistence type="predicted"/>
<feature type="compositionally biased region" description="Low complexity" evidence="1">
    <location>
        <begin position="165"/>
        <end position="174"/>
    </location>
</feature>
<name>A0A8H6ING0_9PEZI</name>
<evidence type="ECO:0000313" key="2">
    <source>
        <dbReference type="EMBL" id="KAF6786819.1"/>
    </source>
</evidence>
<evidence type="ECO:0000256" key="1">
    <source>
        <dbReference type="SAM" id="MobiDB-lite"/>
    </source>
</evidence>
<feature type="region of interest" description="Disordered" evidence="1">
    <location>
        <begin position="43"/>
        <end position="69"/>
    </location>
</feature>
<dbReference type="Proteomes" id="UP000652219">
    <property type="component" value="Unassembled WGS sequence"/>
</dbReference>
<accession>A0A8H6ING0</accession>
<organism evidence="2 3">
    <name type="scientific">Colletotrichum sojae</name>
    <dbReference type="NCBI Taxonomy" id="2175907"/>
    <lineage>
        <taxon>Eukaryota</taxon>
        <taxon>Fungi</taxon>
        <taxon>Dikarya</taxon>
        <taxon>Ascomycota</taxon>
        <taxon>Pezizomycotina</taxon>
        <taxon>Sordariomycetes</taxon>
        <taxon>Hypocreomycetidae</taxon>
        <taxon>Glomerellales</taxon>
        <taxon>Glomerellaceae</taxon>
        <taxon>Colletotrichum</taxon>
        <taxon>Colletotrichum orchidearum species complex</taxon>
    </lineage>
</organism>
<comment type="caution">
    <text evidence="2">The sequence shown here is derived from an EMBL/GenBank/DDBJ whole genome shotgun (WGS) entry which is preliminary data.</text>
</comment>
<sequence>MEVNLQHLFSVATSDWGKDHLKQCRVKVSDVKDLPTLVASEKPVLSQREREELDKLANGPTTSDDPSEYGFVTKYGPSLGPVWAALHRLTTASSSRVPGLSEASFFHEIPSSPPGPDLDSDLDPGHNSEPSLPSPYRPGCRPPPRSAPRRPDPNMVLSTRMRVASSSSSPLPSSQRTDHSAYIESSESRRSPHLTEDLTVHLISTFIRHVLYNTNDSAGKVRVDFDDLKRSLKATVVDGVEYTSIDDGGLRVTHGEVDGGRIAILETKSQLGPVDNGVSRLPDRRVAQIVGEALASRLVVNRHSDDRTVFVITAARYFVCFLEFRITREYLEKWESRVQENNPDIDIPTLDVHHTRWLDLRDKGDRNKAIGNIAALTVVAKTFVMQNQEGDEWMVRPPG</sequence>
<feature type="compositionally biased region" description="Pro residues" evidence="1">
    <location>
        <begin position="132"/>
        <end position="146"/>
    </location>
</feature>
<reference evidence="2 3" key="1">
    <citation type="journal article" date="2020" name="Phytopathology">
        <title>Genome Sequence Resources of Colletotrichum truncatum, C. plurivorum, C. musicola, and C. sojae: Four Species Pathogenic to Soybean (Glycine max).</title>
        <authorList>
            <person name="Rogerio F."/>
            <person name="Boufleur T.R."/>
            <person name="Ciampi-Guillardi M."/>
            <person name="Sukno S.A."/>
            <person name="Thon M.R."/>
            <person name="Massola Junior N.S."/>
            <person name="Baroncelli R."/>
        </authorList>
    </citation>
    <scope>NUCLEOTIDE SEQUENCE [LARGE SCALE GENOMIC DNA]</scope>
    <source>
        <strain evidence="2 3">LFN0009</strain>
    </source>
</reference>